<proteinExistence type="predicted"/>
<dbReference type="EMBL" id="PKPP01012232">
    <property type="protein sequence ID" value="PWA42713.1"/>
    <property type="molecule type" value="Genomic_DNA"/>
</dbReference>
<evidence type="ECO:0000313" key="1">
    <source>
        <dbReference type="EMBL" id="PWA42713.1"/>
    </source>
</evidence>
<evidence type="ECO:0000313" key="2">
    <source>
        <dbReference type="Proteomes" id="UP000245207"/>
    </source>
</evidence>
<gene>
    <name evidence="1" type="ORF">CTI12_AA542000</name>
</gene>
<keyword evidence="2" id="KW-1185">Reference proteome</keyword>
<name>A0A2U1L130_ARTAN</name>
<organism evidence="1 2">
    <name type="scientific">Artemisia annua</name>
    <name type="common">Sweet wormwood</name>
    <dbReference type="NCBI Taxonomy" id="35608"/>
    <lineage>
        <taxon>Eukaryota</taxon>
        <taxon>Viridiplantae</taxon>
        <taxon>Streptophyta</taxon>
        <taxon>Embryophyta</taxon>
        <taxon>Tracheophyta</taxon>
        <taxon>Spermatophyta</taxon>
        <taxon>Magnoliopsida</taxon>
        <taxon>eudicotyledons</taxon>
        <taxon>Gunneridae</taxon>
        <taxon>Pentapetalae</taxon>
        <taxon>asterids</taxon>
        <taxon>campanulids</taxon>
        <taxon>Asterales</taxon>
        <taxon>Asteraceae</taxon>
        <taxon>Asteroideae</taxon>
        <taxon>Anthemideae</taxon>
        <taxon>Artemisiinae</taxon>
        <taxon>Artemisia</taxon>
    </lineage>
</organism>
<dbReference type="Proteomes" id="UP000245207">
    <property type="component" value="Unassembled WGS sequence"/>
</dbReference>
<reference evidence="1 2" key="1">
    <citation type="journal article" date="2018" name="Mol. Plant">
        <title>The genome of Artemisia annua provides insight into the evolution of Asteraceae family and artemisinin biosynthesis.</title>
        <authorList>
            <person name="Shen Q."/>
            <person name="Zhang L."/>
            <person name="Liao Z."/>
            <person name="Wang S."/>
            <person name="Yan T."/>
            <person name="Shi P."/>
            <person name="Liu M."/>
            <person name="Fu X."/>
            <person name="Pan Q."/>
            <person name="Wang Y."/>
            <person name="Lv Z."/>
            <person name="Lu X."/>
            <person name="Zhang F."/>
            <person name="Jiang W."/>
            <person name="Ma Y."/>
            <person name="Chen M."/>
            <person name="Hao X."/>
            <person name="Li L."/>
            <person name="Tang Y."/>
            <person name="Lv G."/>
            <person name="Zhou Y."/>
            <person name="Sun X."/>
            <person name="Brodelius P.E."/>
            <person name="Rose J.K.C."/>
            <person name="Tang K."/>
        </authorList>
    </citation>
    <scope>NUCLEOTIDE SEQUENCE [LARGE SCALE GENOMIC DNA]</scope>
    <source>
        <strain evidence="2">cv. Huhao1</strain>
        <tissue evidence="1">Leaf</tissue>
    </source>
</reference>
<protein>
    <submittedName>
        <fullName evidence="1">Uncharacterized protein</fullName>
    </submittedName>
</protein>
<accession>A0A2U1L130</accession>
<dbReference type="AlphaFoldDB" id="A0A2U1L130"/>
<comment type="caution">
    <text evidence="1">The sequence shown here is derived from an EMBL/GenBank/DDBJ whole genome shotgun (WGS) entry which is preliminary data.</text>
</comment>
<sequence>MNDTPNLDEARASTESGTLADAFRLIISHDKAEEKSLIARLGEGSSQLRAVIEKKEQTINEASITYQRFNVLAATGHDALAEIQLKDRRKLDLLAQLLVPCRESLEEKDQLLEQLDEAQASDDED</sequence>